<dbReference type="Pfam" id="PF13598">
    <property type="entry name" value="DUF4139"/>
    <property type="match status" value="1"/>
</dbReference>
<accession>A0A1L9TU52</accession>
<dbReference type="PANTHER" id="PTHR31005:SF8">
    <property type="entry name" value="DUF4139 DOMAIN-CONTAINING PROTEIN"/>
    <property type="match status" value="1"/>
</dbReference>
<feature type="domain" description="DUF4140" evidence="4">
    <location>
        <begin position="19"/>
        <end position="144"/>
    </location>
</feature>
<evidence type="ECO:0000256" key="2">
    <source>
        <dbReference type="SAM" id="MobiDB-lite"/>
    </source>
</evidence>
<evidence type="ECO:0000259" key="3">
    <source>
        <dbReference type="Pfam" id="PF13598"/>
    </source>
</evidence>
<dbReference type="VEuPathDB" id="FungiDB:ASPSYDRAFT_86619"/>
<feature type="compositionally biased region" description="Polar residues" evidence="2">
    <location>
        <begin position="581"/>
        <end position="598"/>
    </location>
</feature>
<feature type="compositionally biased region" description="Gly residues" evidence="2">
    <location>
        <begin position="441"/>
        <end position="494"/>
    </location>
</feature>
<dbReference type="InterPro" id="IPR011935">
    <property type="entry name" value="CHP02231"/>
</dbReference>
<feature type="compositionally biased region" description="Pro residues" evidence="2">
    <location>
        <begin position="525"/>
        <end position="541"/>
    </location>
</feature>
<feature type="compositionally biased region" description="Low complexity" evidence="2">
    <location>
        <begin position="495"/>
        <end position="524"/>
    </location>
</feature>
<evidence type="ECO:0000256" key="1">
    <source>
        <dbReference type="SAM" id="Coils"/>
    </source>
</evidence>
<dbReference type="STRING" id="1036612.A0A1L9TU52"/>
<proteinExistence type="predicted"/>
<evidence type="ECO:0008006" key="7">
    <source>
        <dbReference type="Google" id="ProtNLM"/>
    </source>
</evidence>
<protein>
    <recommendedName>
        <fullName evidence="7">DUF4139 domain-containing protein</fullName>
    </recommendedName>
</protein>
<organism evidence="5 6">
    <name type="scientific">Aspergillus sydowii CBS 593.65</name>
    <dbReference type="NCBI Taxonomy" id="1036612"/>
    <lineage>
        <taxon>Eukaryota</taxon>
        <taxon>Fungi</taxon>
        <taxon>Dikarya</taxon>
        <taxon>Ascomycota</taxon>
        <taxon>Pezizomycotina</taxon>
        <taxon>Eurotiomycetes</taxon>
        <taxon>Eurotiomycetidae</taxon>
        <taxon>Eurotiales</taxon>
        <taxon>Aspergillaceae</taxon>
        <taxon>Aspergillus</taxon>
        <taxon>Aspergillus subgen. Nidulantes</taxon>
    </lineage>
</organism>
<dbReference type="InterPro" id="IPR025554">
    <property type="entry name" value="DUF4140"/>
</dbReference>
<dbReference type="Proteomes" id="UP000184356">
    <property type="component" value="Unassembled WGS sequence"/>
</dbReference>
<feature type="region of interest" description="Disordered" evidence="2">
    <location>
        <begin position="222"/>
        <end position="247"/>
    </location>
</feature>
<keyword evidence="6" id="KW-1185">Reference proteome</keyword>
<dbReference type="Pfam" id="PF13600">
    <property type="entry name" value="DUF4140"/>
    <property type="match status" value="1"/>
</dbReference>
<dbReference type="NCBIfam" id="TIGR02231">
    <property type="entry name" value="mucoidy inhibitor MuiA family protein"/>
    <property type="match status" value="1"/>
</dbReference>
<name>A0A1L9TU52_9EURO</name>
<feature type="region of interest" description="Disordered" evidence="2">
    <location>
        <begin position="441"/>
        <end position="598"/>
    </location>
</feature>
<evidence type="ECO:0000313" key="5">
    <source>
        <dbReference type="EMBL" id="OJJ62969.1"/>
    </source>
</evidence>
<feature type="compositionally biased region" description="Acidic residues" evidence="2">
    <location>
        <begin position="89"/>
        <end position="112"/>
    </location>
</feature>
<dbReference type="EMBL" id="KV878583">
    <property type="protein sequence ID" value="OJJ62969.1"/>
    <property type="molecule type" value="Genomic_DNA"/>
</dbReference>
<evidence type="ECO:0000313" key="6">
    <source>
        <dbReference type="Proteomes" id="UP000184356"/>
    </source>
</evidence>
<dbReference type="PANTHER" id="PTHR31005">
    <property type="entry name" value="DUF4139 DOMAIN-CONTAINING PROTEIN"/>
    <property type="match status" value="1"/>
</dbReference>
<dbReference type="InterPro" id="IPR037291">
    <property type="entry name" value="DUF4139"/>
</dbReference>
<reference evidence="6" key="1">
    <citation type="journal article" date="2017" name="Genome Biol.">
        <title>Comparative genomics reveals high biological diversity and specific adaptations in the industrially and medically important fungal genus Aspergillus.</title>
        <authorList>
            <person name="de Vries R.P."/>
            <person name="Riley R."/>
            <person name="Wiebenga A."/>
            <person name="Aguilar-Osorio G."/>
            <person name="Amillis S."/>
            <person name="Uchima C.A."/>
            <person name="Anderluh G."/>
            <person name="Asadollahi M."/>
            <person name="Askin M."/>
            <person name="Barry K."/>
            <person name="Battaglia E."/>
            <person name="Bayram O."/>
            <person name="Benocci T."/>
            <person name="Braus-Stromeyer S.A."/>
            <person name="Caldana C."/>
            <person name="Canovas D."/>
            <person name="Cerqueira G.C."/>
            <person name="Chen F."/>
            <person name="Chen W."/>
            <person name="Choi C."/>
            <person name="Clum A."/>
            <person name="Dos Santos R.A."/>
            <person name="Damasio A.R."/>
            <person name="Diallinas G."/>
            <person name="Emri T."/>
            <person name="Fekete E."/>
            <person name="Flipphi M."/>
            <person name="Freyberg S."/>
            <person name="Gallo A."/>
            <person name="Gournas C."/>
            <person name="Habgood R."/>
            <person name="Hainaut M."/>
            <person name="Harispe M.L."/>
            <person name="Henrissat B."/>
            <person name="Hilden K.S."/>
            <person name="Hope R."/>
            <person name="Hossain A."/>
            <person name="Karabika E."/>
            <person name="Karaffa L."/>
            <person name="Karanyi Z."/>
            <person name="Krasevec N."/>
            <person name="Kuo A."/>
            <person name="Kusch H."/>
            <person name="LaButti K."/>
            <person name="Lagendijk E.L."/>
            <person name="Lapidus A."/>
            <person name="Levasseur A."/>
            <person name="Lindquist E."/>
            <person name="Lipzen A."/>
            <person name="Logrieco A.F."/>
            <person name="MacCabe A."/>
            <person name="Maekelae M.R."/>
            <person name="Malavazi I."/>
            <person name="Melin P."/>
            <person name="Meyer V."/>
            <person name="Mielnichuk N."/>
            <person name="Miskei M."/>
            <person name="Molnar A.P."/>
            <person name="Mule G."/>
            <person name="Ngan C.Y."/>
            <person name="Orejas M."/>
            <person name="Orosz E."/>
            <person name="Ouedraogo J.P."/>
            <person name="Overkamp K.M."/>
            <person name="Park H.-S."/>
            <person name="Perrone G."/>
            <person name="Piumi F."/>
            <person name="Punt P.J."/>
            <person name="Ram A.F."/>
            <person name="Ramon A."/>
            <person name="Rauscher S."/>
            <person name="Record E."/>
            <person name="Riano-Pachon D.M."/>
            <person name="Robert V."/>
            <person name="Roehrig J."/>
            <person name="Ruller R."/>
            <person name="Salamov A."/>
            <person name="Salih N.S."/>
            <person name="Samson R.A."/>
            <person name="Sandor E."/>
            <person name="Sanguinetti M."/>
            <person name="Schuetze T."/>
            <person name="Sepcic K."/>
            <person name="Shelest E."/>
            <person name="Sherlock G."/>
            <person name="Sophianopoulou V."/>
            <person name="Squina F.M."/>
            <person name="Sun H."/>
            <person name="Susca A."/>
            <person name="Todd R.B."/>
            <person name="Tsang A."/>
            <person name="Unkles S.E."/>
            <person name="van de Wiele N."/>
            <person name="van Rossen-Uffink D."/>
            <person name="Oliveira J.V."/>
            <person name="Vesth T.C."/>
            <person name="Visser J."/>
            <person name="Yu J.-H."/>
            <person name="Zhou M."/>
            <person name="Andersen M.R."/>
            <person name="Archer D.B."/>
            <person name="Baker S.E."/>
            <person name="Benoit I."/>
            <person name="Brakhage A.A."/>
            <person name="Braus G.H."/>
            <person name="Fischer R."/>
            <person name="Frisvad J.C."/>
            <person name="Goldman G.H."/>
            <person name="Houbraken J."/>
            <person name="Oakley B."/>
            <person name="Pocsi I."/>
            <person name="Scazzocchio C."/>
            <person name="Seiboth B."/>
            <person name="vanKuyk P.A."/>
            <person name="Wortman J."/>
            <person name="Dyer P.S."/>
            <person name="Grigoriev I.V."/>
        </authorList>
    </citation>
    <scope>NUCLEOTIDE SEQUENCE [LARGE SCALE GENOMIC DNA]</scope>
    <source>
        <strain evidence="6">CBS 593.65</strain>
    </source>
</reference>
<dbReference type="AlphaFoldDB" id="A0A1L9TU52"/>
<feature type="compositionally biased region" description="Polar residues" evidence="2">
    <location>
        <begin position="546"/>
        <end position="570"/>
    </location>
</feature>
<dbReference type="OrthoDB" id="10068793at2759"/>
<evidence type="ECO:0000259" key="4">
    <source>
        <dbReference type="Pfam" id="PF13600"/>
    </source>
</evidence>
<dbReference type="GeneID" id="63767768"/>
<keyword evidence="1" id="KW-0175">Coiled coil</keyword>
<dbReference type="RefSeq" id="XP_040706775.1">
    <property type="nucleotide sequence ID" value="XM_040851695.1"/>
</dbReference>
<feature type="domain" description="DUF4139" evidence="3">
    <location>
        <begin position="282"/>
        <end position="816"/>
    </location>
</feature>
<feature type="compositionally biased region" description="Basic and acidic residues" evidence="2">
    <location>
        <begin position="223"/>
        <end position="237"/>
    </location>
</feature>
<sequence>MTDIATSEVLISELATKEVTLAPKQATVVREIPTTIQPGQNEITILGLDPHVDRDSIRIEGSGAATITDIQTSVVPQRLDFNDVYPLESDNDSQTSDDEDEDISEDEDGLDDPELQAIRKEIERLEERKARAASDINAARAILNIMEEYAKGLHKDGKKDVHKFEEFLDLYSTRRDVQAERNQAAVAEVKVCEKELARVQRRFERRRARYLQDQRAASKAIRLRNEKRARAREQKKSERQRKRNEKSHFWASSVGQVIVSLDGQNAKEKAGEEASSAIDVVLRLSYIVPRASWSSRYELRINSPSSSARLTYRAEFINSSTETWRDTRVTLSTSQASFRGIGARIPSLDAWNIKLLDDASNASSSNGPSWDRILDAPRPVPVGHPQVWQPPAAARKPSHYSQLPPSIPSAQSGTPFGMPIKASMGSKPQAGGLFGQLTGGVSGQPTGGSLFGRPTGGVSGQPTGGGLFGQPTGGVSGQPTGGGLFGQPTGGGLFGAAPQPQQPQNLNGFGSNTNNVPSNTNNVPSAPPPPPPAAAAAPPAPAKSLFGQSMNAPNNAGGQSQNSPFNTSESAAVELEEDSSDTQSLTSSALENQDSVKQDYGMTTTYELPSRRTLAPSFVSRRHILADLDLKSVTLTYVVVPKRQEAAFLRARIKNTSSLTLRPGQVGITVDGTFVGSASLEMCGPNVFFNISLGIDPGIQVKYAKPVVKPLTGAMFFNKEDGAKFRRSCWVKNTKTTAVDLIVFDQVPVSDDEKLRVNLLQPAGLEKEGDEADIEMEKKKGHGTATLQKNGQIKWTLRLEPREEIRLVLEYEAKVPTGSDVTAA</sequence>
<feature type="coiled-coil region" evidence="1">
    <location>
        <begin position="115"/>
        <end position="142"/>
    </location>
</feature>
<feature type="region of interest" description="Disordered" evidence="2">
    <location>
        <begin position="84"/>
        <end position="112"/>
    </location>
</feature>
<gene>
    <name evidence="5" type="ORF">ASPSYDRAFT_86619</name>
</gene>